<evidence type="ECO:0000256" key="13">
    <source>
        <dbReference type="RuleBase" id="RU003694"/>
    </source>
</evidence>
<evidence type="ECO:0000256" key="8">
    <source>
        <dbReference type="ARBA" id="ARBA00022989"/>
    </source>
</evidence>
<dbReference type="InterPro" id="IPR000794">
    <property type="entry name" value="Beta-ketoacyl_synthase"/>
</dbReference>
<dbReference type="AlphaFoldDB" id="A0A916W9S5"/>
<dbReference type="InterPro" id="IPR014030">
    <property type="entry name" value="Ketoacyl_synth_N"/>
</dbReference>
<dbReference type="Proteomes" id="UP000648801">
    <property type="component" value="Unassembled WGS sequence"/>
</dbReference>
<keyword evidence="9" id="KW-0472">Membrane</keyword>
<dbReference type="GO" id="GO:0004315">
    <property type="term" value="F:3-oxoacyl-[acyl-carrier-protein] synthase activity"/>
    <property type="evidence" value="ECO:0007669"/>
    <property type="project" value="InterPro"/>
</dbReference>
<proteinExistence type="inferred from homology"/>
<dbReference type="PANTHER" id="PTHR11712:SF352">
    <property type="entry name" value="3-OXOACYL-[ACYL-CARRIER-PROTEIN] SYNTHASE"/>
    <property type="match status" value="1"/>
</dbReference>
<evidence type="ECO:0000256" key="12">
    <source>
        <dbReference type="ARBA" id="ARBA00041756"/>
    </source>
</evidence>
<reference evidence="15" key="2">
    <citation type="submission" date="2020-09" db="EMBL/GenBank/DDBJ databases">
        <authorList>
            <person name="Sun Q."/>
            <person name="Zhou Y."/>
        </authorList>
    </citation>
    <scope>NUCLEOTIDE SEQUENCE</scope>
    <source>
        <strain evidence="15">CGMCC 1.15447</strain>
    </source>
</reference>
<dbReference type="RefSeq" id="WP_188760583.1">
    <property type="nucleotide sequence ID" value="NZ_BMJB01000003.1"/>
</dbReference>
<dbReference type="InterPro" id="IPR016039">
    <property type="entry name" value="Thiolase-like"/>
</dbReference>
<evidence type="ECO:0000256" key="9">
    <source>
        <dbReference type="ARBA" id="ARBA00023136"/>
    </source>
</evidence>
<name>A0A916W9S5_9BACT</name>
<organism evidence="15 16">
    <name type="scientific">Edaphobacter acidisoli</name>
    <dbReference type="NCBI Taxonomy" id="2040573"/>
    <lineage>
        <taxon>Bacteria</taxon>
        <taxon>Pseudomonadati</taxon>
        <taxon>Acidobacteriota</taxon>
        <taxon>Terriglobia</taxon>
        <taxon>Terriglobales</taxon>
        <taxon>Acidobacteriaceae</taxon>
        <taxon>Edaphobacter</taxon>
    </lineage>
</organism>
<keyword evidence="5" id="KW-0997">Cell inner membrane</keyword>
<dbReference type="Pfam" id="PF02801">
    <property type="entry name" value="Ketoacyl-synt_C"/>
    <property type="match status" value="1"/>
</dbReference>
<dbReference type="Gene3D" id="3.40.47.10">
    <property type="match status" value="1"/>
</dbReference>
<accession>A0A916W9S5</accession>
<dbReference type="InterPro" id="IPR018201">
    <property type="entry name" value="Ketoacyl_synth_AS"/>
</dbReference>
<dbReference type="SMART" id="SM00825">
    <property type="entry name" value="PKS_KS"/>
    <property type="match status" value="1"/>
</dbReference>
<dbReference type="InterPro" id="IPR020841">
    <property type="entry name" value="PKS_Beta-ketoAc_synthase_dom"/>
</dbReference>
<evidence type="ECO:0000256" key="7">
    <source>
        <dbReference type="ARBA" id="ARBA00022692"/>
    </source>
</evidence>
<evidence type="ECO:0000259" key="14">
    <source>
        <dbReference type="PROSITE" id="PS52004"/>
    </source>
</evidence>
<feature type="domain" description="Ketosynthase family 3 (KS3)" evidence="14">
    <location>
        <begin position="1"/>
        <end position="415"/>
    </location>
</feature>
<dbReference type="PROSITE" id="PS52004">
    <property type="entry name" value="KS3_2"/>
    <property type="match status" value="1"/>
</dbReference>
<evidence type="ECO:0000256" key="2">
    <source>
        <dbReference type="ARBA" id="ARBA00008467"/>
    </source>
</evidence>
<dbReference type="GO" id="GO:0005886">
    <property type="term" value="C:plasma membrane"/>
    <property type="evidence" value="ECO:0007669"/>
    <property type="project" value="UniProtKB-SubCell"/>
</dbReference>
<dbReference type="SUPFAM" id="SSF53901">
    <property type="entry name" value="Thiolase-like"/>
    <property type="match status" value="2"/>
</dbReference>
<dbReference type="EMBL" id="BMJB01000003">
    <property type="protein sequence ID" value="GGA78749.1"/>
    <property type="molecule type" value="Genomic_DNA"/>
</dbReference>
<comment type="caution">
    <text evidence="15">The sequence shown here is derived from an EMBL/GenBank/DDBJ whole genome shotgun (WGS) entry which is preliminary data.</text>
</comment>
<sequence>MNRVVVTGLGCVTPIGSTIEDFTLSLFSGTTGIVPIGHVEGAPEGNPGVRFTQMAQVKDFDPLQYMSTGTATATERAAQLGIVAARKAAEHAKLLEPNSPASLSSHLSEDTAIILGCSCAGRSAEEPQLAGLYLRNIRAHPLTVVRTMANSGAAQVSIDLGITGPVLTISTACASGTHAIGQAFHMVRSGLVTAAIAGGHDAPLTFGFLRAWDSMRVVSPIRCRPFSADRDGMTLGEGAAMFTLETLESAQARNATIYAEIVGFGMSADAHHITQPSSDGAAKAIRMALKDARIQPSEVGYINAHGTGTQANDATEAEAIHKALGADIAPTVPVSSTKSLHGHSIGATGAIEALATVLALHDGKAPFTFGTTEVDPTLHLDVITETPRPLDPARPVALSNSLAFGGLNAVLAIRRF</sequence>
<dbReference type="PROSITE" id="PS00606">
    <property type="entry name" value="KS3_1"/>
    <property type="match status" value="1"/>
</dbReference>
<evidence type="ECO:0000256" key="5">
    <source>
        <dbReference type="ARBA" id="ARBA00022519"/>
    </source>
</evidence>
<evidence type="ECO:0000256" key="10">
    <source>
        <dbReference type="ARBA" id="ARBA00037576"/>
    </source>
</evidence>
<keyword evidence="6 13" id="KW-0808">Transferase</keyword>
<dbReference type="CDD" id="cd00834">
    <property type="entry name" value="KAS_I_II"/>
    <property type="match status" value="1"/>
</dbReference>
<evidence type="ECO:0000256" key="3">
    <source>
        <dbReference type="ARBA" id="ARBA00022458"/>
    </source>
</evidence>
<keyword evidence="8" id="KW-1133">Transmembrane helix</keyword>
<dbReference type="Pfam" id="PF00109">
    <property type="entry name" value="ketoacyl-synt"/>
    <property type="match status" value="1"/>
</dbReference>
<comment type="function">
    <text evidence="10">Proposed to synthesize NOD factor fatty acyl chain. Involved in the synthesis of a highly unsaturated fatty acid moiety, which forms part of a lipo-oligosaccharide that is responsible for host specificity.</text>
</comment>
<protein>
    <recommendedName>
        <fullName evidence="11">Nodulation protein E</fullName>
    </recommendedName>
    <alternativeName>
        <fullName evidence="12">Host-specificity of nodulation protein B</fullName>
    </alternativeName>
</protein>
<keyword evidence="7" id="KW-0812">Transmembrane</keyword>
<evidence type="ECO:0000313" key="16">
    <source>
        <dbReference type="Proteomes" id="UP000648801"/>
    </source>
</evidence>
<gene>
    <name evidence="15" type="ORF">GCM10011507_32490</name>
</gene>
<comment type="subcellular location">
    <subcellularLocation>
        <location evidence="1">Cell inner membrane</location>
    </subcellularLocation>
</comment>
<evidence type="ECO:0000256" key="4">
    <source>
        <dbReference type="ARBA" id="ARBA00022475"/>
    </source>
</evidence>
<dbReference type="GO" id="GO:0006633">
    <property type="term" value="P:fatty acid biosynthetic process"/>
    <property type="evidence" value="ECO:0007669"/>
    <property type="project" value="InterPro"/>
</dbReference>
<dbReference type="PANTHER" id="PTHR11712">
    <property type="entry name" value="POLYKETIDE SYNTHASE-RELATED"/>
    <property type="match status" value="1"/>
</dbReference>
<evidence type="ECO:0000313" key="15">
    <source>
        <dbReference type="EMBL" id="GGA78749.1"/>
    </source>
</evidence>
<dbReference type="InterPro" id="IPR014031">
    <property type="entry name" value="Ketoacyl_synth_C"/>
</dbReference>
<keyword evidence="16" id="KW-1185">Reference proteome</keyword>
<evidence type="ECO:0000256" key="1">
    <source>
        <dbReference type="ARBA" id="ARBA00004533"/>
    </source>
</evidence>
<evidence type="ECO:0000256" key="11">
    <source>
        <dbReference type="ARBA" id="ARBA00039445"/>
    </source>
</evidence>
<keyword evidence="3" id="KW-0536">Nodulation</keyword>
<keyword evidence="4" id="KW-1003">Cell membrane</keyword>
<evidence type="ECO:0000256" key="6">
    <source>
        <dbReference type="ARBA" id="ARBA00022679"/>
    </source>
</evidence>
<comment type="similarity">
    <text evidence="2 13">Belongs to the thiolase-like superfamily. Beta-ketoacyl-ACP synthases family.</text>
</comment>
<reference evidence="15" key="1">
    <citation type="journal article" date="2014" name="Int. J. Syst. Evol. Microbiol.">
        <title>Complete genome sequence of Corynebacterium casei LMG S-19264T (=DSM 44701T), isolated from a smear-ripened cheese.</title>
        <authorList>
            <consortium name="US DOE Joint Genome Institute (JGI-PGF)"/>
            <person name="Walter F."/>
            <person name="Albersmeier A."/>
            <person name="Kalinowski J."/>
            <person name="Ruckert C."/>
        </authorList>
    </citation>
    <scope>NUCLEOTIDE SEQUENCE</scope>
    <source>
        <strain evidence="15">CGMCC 1.15447</strain>
    </source>
</reference>